<evidence type="ECO:0000256" key="1">
    <source>
        <dbReference type="SAM" id="Phobius"/>
    </source>
</evidence>
<evidence type="ECO:0000313" key="3">
    <source>
        <dbReference type="Proteomes" id="UP000308652"/>
    </source>
</evidence>
<proteinExistence type="predicted"/>
<dbReference type="EMBL" id="ML213669">
    <property type="protein sequence ID" value="TFK32609.1"/>
    <property type="molecule type" value="Genomic_DNA"/>
</dbReference>
<reference evidence="2 3" key="1">
    <citation type="journal article" date="2019" name="Nat. Ecol. Evol.">
        <title>Megaphylogeny resolves global patterns of mushroom evolution.</title>
        <authorList>
            <person name="Varga T."/>
            <person name="Krizsan K."/>
            <person name="Foldi C."/>
            <person name="Dima B."/>
            <person name="Sanchez-Garcia M."/>
            <person name="Sanchez-Ramirez S."/>
            <person name="Szollosi G.J."/>
            <person name="Szarkandi J.G."/>
            <person name="Papp V."/>
            <person name="Albert L."/>
            <person name="Andreopoulos W."/>
            <person name="Angelini C."/>
            <person name="Antonin V."/>
            <person name="Barry K.W."/>
            <person name="Bougher N.L."/>
            <person name="Buchanan P."/>
            <person name="Buyck B."/>
            <person name="Bense V."/>
            <person name="Catcheside P."/>
            <person name="Chovatia M."/>
            <person name="Cooper J."/>
            <person name="Damon W."/>
            <person name="Desjardin D."/>
            <person name="Finy P."/>
            <person name="Geml J."/>
            <person name="Haridas S."/>
            <person name="Hughes K."/>
            <person name="Justo A."/>
            <person name="Karasinski D."/>
            <person name="Kautmanova I."/>
            <person name="Kiss B."/>
            <person name="Kocsube S."/>
            <person name="Kotiranta H."/>
            <person name="LaButti K.M."/>
            <person name="Lechner B.E."/>
            <person name="Liimatainen K."/>
            <person name="Lipzen A."/>
            <person name="Lukacs Z."/>
            <person name="Mihaltcheva S."/>
            <person name="Morgado L.N."/>
            <person name="Niskanen T."/>
            <person name="Noordeloos M.E."/>
            <person name="Ohm R.A."/>
            <person name="Ortiz-Santana B."/>
            <person name="Ovrebo C."/>
            <person name="Racz N."/>
            <person name="Riley R."/>
            <person name="Savchenko A."/>
            <person name="Shiryaev A."/>
            <person name="Soop K."/>
            <person name="Spirin V."/>
            <person name="Szebenyi C."/>
            <person name="Tomsovsky M."/>
            <person name="Tulloss R.E."/>
            <person name="Uehling J."/>
            <person name="Grigoriev I.V."/>
            <person name="Vagvolgyi C."/>
            <person name="Papp T."/>
            <person name="Martin F.M."/>
            <person name="Miettinen O."/>
            <person name="Hibbett D.S."/>
            <person name="Nagy L.G."/>
        </authorList>
    </citation>
    <scope>NUCLEOTIDE SEQUENCE [LARGE SCALE GENOMIC DNA]</scope>
    <source>
        <strain evidence="2 3">CBS 166.37</strain>
    </source>
</reference>
<organism evidence="2 3">
    <name type="scientific">Crucibulum laeve</name>
    <dbReference type="NCBI Taxonomy" id="68775"/>
    <lineage>
        <taxon>Eukaryota</taxon>
        <taxon>Fungi</taxon>
        <taxon>Dikarya</taxon>
        <taxon>Basidiomycota</taxon>
        <taxon>Agaricomycotina</taxon>
        <taxon>Agaricomycetes</taxon>
        <taxon>Agaricomycetidae</taxon>
        <taxon>Agaricales</taxon>
        <taxon>Agaricineae</taxon>
        <taxon>Nidulariaceae</taxon>
        <taxon>Crucibulum</taxon>
    </lineage>
</organism>
<keyword evidence="1" id="KW-0812">Transmembrane</keyword>
<protein>
    <submittedName>
        <fullName evidence="2">Uncharacterized protein</fullName>
    </submittedName>
</protein>
<name>A0A5C3LHN6_9AGAR</name>
<keyword evidence="1" id="KW-0472">Membrane</keyword>
<keyword evidence="3" id="KW-1185">Reference proteome</keyword>
<gene>
    <name evidence="2" type="ORF">BDQ12DRAFT_498858</name>
</gene>
<accession>A0A5C3LHN6</accession>
<feature type="transmembrane region" description="Helical" evidence="1">
    <location>
        <begin position="55"/>
        <end position="77"/>
    </location>
</feature>
<keyword evidence="1" id="KW-1133">Transmembrane helix</keyword>
<dbReference type="Proteomes" id="UP000308652">
    <property type="component" value="Unassembled WGS sequence"/>
</dbReference>
<evidence type="ECO:0000313" key="2">
    <source>
        <dbReference type="EMBL" id="TFK32609.1"/>
    </source>
</evidence>
<sequence>MVLLWRVQSRQFIQFLTLPVDSECSCFCYLKLYNSSIRYIGWGTEENVEISRSFWILQALILVMSLLYVLRCIIFVWRMKQCSPNSFIVTVLDILRLHLRRRTVFGLLNMESILNLCSIVDITYPAELLTTRPLWIYIFAEAFGNHGFQPRRPIALSFAGSFTPATH</sequence>
<dbReference type="AlphaFoldDB" id="A0A5C3LHN6"/>